<evidence type="ECO:0000313" key="3">
    <source>
        <dbReference type="EMBL" id="SIO54351.1"/>
    </source>
</evidence>
<dbReference type="RefSeq" id="WP_074242803.1">
    <property type="nucleotide sequence ID" value="NZ_FSRA01000002.1"/>
</dbReference>
<dbReference type="OrthoDB" id="1489309at2"/>
<dbReference type="InterPro" id="IPR025631">
    <property type="entry name" value="Porin_10"/>
</dbReference>
<keyword evidence="2" id="KW-0732">Signal</keyword>
<dbReference type="STRING" id="536979.SAMN04488055_5586"/>
<name>A0A1N6KCT1_9BACT</name>
<evidence type="ECO:0000256" key="1">
    <source>
        <dbReference type="SAM" id="MobiDB-lite"/>
    </source>
</evidence>
<feature type="signal peptide" evidence="2">
    <location>
        <begin position="1"/>
        <end position="19"/>
    </location>
</feature>
<dbReference type="Proteomes" id="UP000185003">
    <property type="component" value="Unassembled WGS sequence"/>
</dbReference>
<evidence type="ECO:0000256" key="2">
    <source>
        <dbReference type="SAM" id="SignalP"/>
    </source>
</evidence>
<feature type="chain" id="PRO_5012161652" evidence="2">
    <location>
        <begin position="20"/>
        <end position="666"/>
    </location>
</feature>
<dbReference type="Pfam" id="PF14121">
    <property type="entry name" value="Porin_10"/>
    <property type="match status" value="1"/>
</dbReference>
<keyword evidence="4" id="KW-1185">Reference proteome</keyword>
<sequence length="666" mass="77179">MRQFTIILLLLVCSGTALRAQINTGRIPTGAGGGNSRMQRDTTKHDHEPDTLTLRFRYLDEPTDFMLDSSITDFNLNYLNVPANYTTLGNNGSAARNQIFSPRMVPGFDPGFHAFDVYGFNHQNARFYNTNRPYSELGYLIGSKQEQMINLMHTQNRGEKFNFSFAYRKINSQGYYRNQSTNHDNYKVTANYNSQNKRYHILMSYYLNKINGGENGGITDIAELKNPENTQLRLIPTNLGGSNPASSTIFNTNIPVKNAYQEASFLFRHQYDWGKGDTIHVNDTTDVYKFDPVFRVEHTFTYTQNTYEYIDRNVDTTFYKKNYGFAFPPPATTGFTDTILTRHQWRILSNDLSFIQFPIRGNMAHFIKIGGGFDNIIGEFIDSTSITFQNLRIHGEYRNKTKNQKWDLSAKGEFYLLGENAGDYSVSASLRRYLNSTLGNITLMGLNVNREPSYVYRYFATDPKHNKVYRNPNIQKENTTLLQVRSDNPKLKYSIVGSYYLFNKYTYFKSYSESDQFTGLFNLLQIVGQKRFDVRSFSFLADLAFQQLAGNAPIQLPTFWGRVRAGYNARLFKNLNLFTGIEGKYNTPYYTDDYSPMFGQFVYQTSIKREVYPDLAGFVHFRIKSFTAYVRAENLNTFLWDQNFFAPQYPSNDFSLRVGLRWWFIN</sequence>
<reference evidence="3 4" key="1">
    <citation type="submission" date="2016-11" db="EMBL/GenBank/DDBJ databases">
        <authorList>
            <person name="Jaros S."/>
            <person name="Januszkiewicz K."/>
            <person name="Wedrychowicz H."/>
        </authorList>
    </citation>
    <scope>NUCLEOTIDE SEQUENCE [LARGE SCALE GENOMIC DNA]</scope>
    <source>
        <strain evidence="3 4">DSM 24787</strain>
    </source>
</reference>
<proteinExistence type="predicted"/>
<gene>
    <name evidence="3" type="ORF">SAMN04488055_5586</name>
</gene>
<dbReference type="EMBL" id="FSRA01000002">
    <property type="protein sequence ID" value="SIO54351.1"/>
    <property type="molecule type" value="Genomic_DNA"/>
</dbReference>
<feature type="region of interest" description="Disordered" evidence="1">
    <location>
        <begin position="26"/>
        <end position="47"/>
    </location>
</feature>
<organism evidence="3 4">
    <name type="scientific">Chitinophaga niabensis</name>
    <dbReference type="NCBI Taxonomy" id="536979"/>
    <lineage>
        <taxon>Bacteria</taxon>
        <taxon>Pseudomonadati</taxon>
        <taxon>Bacteroidota</taxon>
        <taxon>Chitinophagia</taxon>
        <taxon>Chitinophagales</taxon>
        <taxon>Chitinophagaceae</taxon>
        <taxon>Chitinophaga</taxon>
    </lineage>
</organism>
<accession>A0A1N6KCT1</accession>
<dbReference type="AlphaFoldDB" id="A0A1N6KCT1"/>
<protein>
    <submittedName>
        <fullName evidence="3">Putative porin</fullName>
    </submittedName>
</protein>
<feature type="compositionally biased region" description="Basic and acidic residues" evidence="1">
    <location>
        <begin position="38"/>
        <end position="47"/>
    </location>
</feature>
<evidence type="ECO:0000313" key="4">
    <source>
        <dbReference type="Proteomes" id="UP000185003"/>
    </source>
</evidence>